<dbReference type="PANTHER" id="PTHR38469">
    <property type="entry name" value="PERIPLASMIC PEPTIDASE SUBFAMILY S1B"/>
    <property type="match status" value="1"/>
</dbReference>
<evidence type="ECO:0000256" key="3">
    <source>
        <dbReference type="ARBA" id="ARBA00022670"/>
    </source>
</evidence>
<accession>A0A0K1E6L9</accession>
<dbReference type="Pfam" id="PF10459">
    <property type="entry name" value="Peptidase_S46"/>
    <property type="match status" value="1"/>
</dbReference>
<keyword evidence="5 6" id="KW-0378">Hydrolase</keyword>
<keyword evidence="3 6" id="KW-0645">Protease</keyword>
<evidence type="ECO:0000256" key="6">
    <source>
        <dbReference type="RuleBase" id="RU366067"/>
    </source>
</evidence>
<dbReference type="FunFam" id="2.40.10.10:FF:000102">
    <property type="entry name" value="Dipeptidyl-peptidase 7"/>
    <property type="match status" value="1"/>
</dbReference>
<dbReference type="KEGG" id="ccro:CMC5_003170"/>
<dbReference type="PATRIC" id="fig|52.7.peg.340"/>
<dbReference type="SUPFAM" id="SSF50494">
    <property type="entry name" value="Trypsin-like serine proteases"/>
    <property type="match status" value="1"/>
</dbReference>
<feature type="region of interest" description="Disordered" evidence="7">
    <location>
        <begin position="37"/>
        <end position="64"/>
    </location>
</feature>
<keyword evidence="4 6" id="KW-0732">Signal</keyword>
<evidence type="ECO:0000313" key="8">
    <source>
        <dbReference type="EMBL" id="AKT36203.1"/>
    </source>
</evidence>
<evidence type="ECO:0000256" key="1">
    <source>
        <dbReference type="ARBA" id="ARBA00010491"/>
    </source>
</evidence>
<dbReference type="Proteomes" id="UP000067626">
    <property type="component" value="Chromosome"/>
</dbReference>
<dbReference type="EC" id="3.4.14.-" evidence="6"/>
<dbReference type="STRING" id="52.CMC5_003170"/>
<keyword evidence="2 6" id="KW-0031">Aminopeptidase</keyword>
<name>A0A0K1E6L9_CHOCO</name>
<sequence>MTTSRRRRGLSLRSFTGLPLAIVTAACASGCGAQPPVEPAEPTLQSAPAAPPAAREAKAPFENPGGMWMPEQLASHGPQLEQLGVKMDPKALLDPTAFPLGAVVSLGGCSASFVSAEGLVATNHHCSGGALQFNTTPQENLQQDGFLAKSRAEERWAGPTARVYVTQALRDVSKDVREGLDGIKDSLARQKQIETREKQLVAACEKDRPGIRCSVAEYFGGAQYRLIEQLEIKDVRMVYIPAEGIGNFGGDIDNWRWPRHGGDFAFFRAYVGKDGKPADHASTNVPYKPPHHLKVASTPLVAGDFVMVAGYPGRTNRLRTAAEVETASSWEYPERVKLYKEVIDLLNGLSKDDAALKIKTMPRIDGLMNRLLKTEGLLDGLVKDGLAKKKAAVEANLKTWIAADPKRQTAFGGAIEEMAKIHAAEQATREQDELVDQMMGLVRLVSAADAIVKMAEERPKPDAERDPSYQQRNWQRFEQAQAALQKGYDRRIDSALLKVFLRRMALLPEKDRPVVYTALLGKKEPTEAAIDQAVSGLFGKTKLEDEATRVKLLETATTAELKRSQDPLVKLAVAMRPSLQAQQDRKKAYAGAMSAHRPKFVEALQQFQGSALAPDANSTLRITYGTVRGYKAKEDGPTFEPFTGVSGILKKDTGKEPFESPKALLEAVKAKKFGPYVHPALGEVPVDFLSDLDITGGNSGSATLNARGELVGLAFDGNYEAMASDWLFMPSITRTIHVDLRYMLWVMDAVGGADDVLRELGVKPSID</sequence>
<dbReference type="EMBL" id="CP012159">
    <property type="protein sequence ID" value="AKT36203.1"/>
    <property type="molecule type" value="Genomic_DNA"/>
</dbReference>
<evidence type="ECO:0000313" key="9">
    <source>
        <dbReference type="Proteomes" id="UP000067626"/>
    </source>
</evidence>
<dbReference type="PROSITE" id="PS51257">
    <property type="entry name" value="PROKAR_LIPOPROTEIN"/>
    <property type="match status" value="1"/>
</dbReference>
<feature type="signal peptide" evidence="6">
    <location>
        <begin position="1"/>
        <end position="28"/>
    </location>
</feature>
<reference evidence="8 9" key="1">
    <citation type="submission" date="2015-07" db="EMBL/GenBank/DDBJ databases">
        <title>Genome analysis of myxobacterium Chondromyces crocatus Cm c5 reveals a high potential for natural compound synthesis and the genetic basis for the loss of fruiting body formation.</title>
        <authorList>
            <person name="Zaburannyi N."/>
            <person name="Bunk B."/>
            <person name="Maier J."/>
            <person name="Overmann J."/>
            <person name="Mueller R."/>
        </authorList>
    </citation>
    <scope>NUCLEOTIDE SEQUENCE [LARGE SCALE GENOMIC DNA]</scope>
    <source>
        <strain evidence="8 9">Cm c5</strain>
    </source>
</reference>
<dbReference type="GO" id="GO:0043171">
    <property type="term" value="P:peptide catabolic process"/>
    <property type="evidence" value="ECO:0007669"/>
    <property type="project" value="UniProtKB-UniRule"/>
</dbReference>
<keyword evidence="9" id="KW-1185">Reference proteome</keyword>
<protein>
    <recommendedName>
        <fullName evidence="6">Dipeptidyl-peptidase</fullName>
        <ecNumber evidence="6">3.4.14.-</ecNumber>
    </recommendedName>
</protein>
<evidence type="ECO:0000256" key="7">
    <source>
        <dbReference type="SAM" id="MobiDB-lite"/>
    </source>
</evidence>
<evidence type="ECO:0000256" key="2">
    <source>
        <dbReference type="ARBA" id="ARBA00022438"/>
    </source>
</evidence>
<dbReference type="RefSeq" id="WP_082362153.1">
    <property type="nucleotide sequence ID" value="NZ_CP012159.1"/>
</dbReference>
<dbReference type="GO" id="GO:0070009">
    <property type="term" value="F:serine-type aminopeptidase activity"/>
    <property type="evidence" value="ECO:0007669"/>
    <property type="project" value="UniProtKB-UniRule"/>
</dbReference>
<feature type="chain" id="PRO_5023159083" description="Dipeptidyl-peptidase" evidence="6">
    <location>
        <begin position="29"/>
        <end position="767"/>
    </location>
</feature>
<evidence type="ECO:0000256" key="4">
    <source>
        <dbReference type="ARBA" id="ARBA00022729"/>
    </source>
</evidence>
<comment type="similarity">
    <text evidence="1 6">Belongs to the peptidase S46 family.</text>
</comment>
<dbReference type="AlphaFoldDB" id="A0A0K1E6L9"/>
<evidence type="ECO:0000256" key="5">
    <source>
        <dbReference type="ARBA" id="ARBA00022801"/>
    </source>
</evidence>
<gene>
    <name evidence="8" type="ORF">CMC5_003170</name>
</gene>
<dbReference type="GO" id="GO:0006508">
    <property type="term" value="P:proteolysis"/>
    <property type="evidence" value="ECO:0007669"/>
    <property type="project" value="UniProtKB-KW"/>
</dbReference>
<dbReference type="GO" id="GO:0008239">
    <property type="term" value="F:dipeptidyl-peptidase activity"/>
    <property type="evidence" value="ECO:0007669"/>
    <property type="project" value="UniProtKB-UniRule"/>
</dbReference>
<dbReference type="InterPro" id="IPR009003">
    <property type="entry name" value="Peptidase_S1_PA"/>
</dbReference>
<comment type="function">
    <text evidence="6">Catalyzes the removal of dipeptides from the N-terminus of oligopeptides.</text>
</comment>
<keyword evidence="6" id="KW-0720">Serine protease</keyword>
<dbReference type="OrthoDB" id="9805367at2"/>
<dbReference type="InterPro" id="IPR019500">
    <property type="entry name" value="Pep_S46"/>
</dbReference>
<dbReference type="PANTHER" id="PTHR38469:SF1">
    <property type="entry name" value="PERIPLASMIC PEPTIDASE SUBFAMILY S1B"/>
    <property type="match status" value="1"/>
</dbReference>
<organism evidence="8 9">
    <name type="scientific">Chondromyces crocatus</name>
    <dbReference type="NCBI Taxonomy" id="52"/>
    <lineage>
        <taxon>Bacteria</taxon>
        <taxon>Pseudomonadati</taxon>
        <taxon>Myxococcota</taxon>
        <taxon>Polyangia</taxon>
        <taxon>Polyangiales</taxon>
        <taxon>Polyangiaceae</taxon>
        <taxon>Chondromyces</taxon>
    </lineage>
</organism>
<proteinExistence type="inferred from homology"/>